<gene>
    <name evidence="1" type="ORF">PVL29_006283</name>
</gene>
<keyword evidence="2" id="KW-1185">Reference proteome</keyword>
<evidence type="ECO:0000313" key="1">
    <source>
        <dbReference type="EMBL" id="KAJ9700875.1"/>
    </source>
</evidence>
<reference evidence="1 2" key="1">
    <citation type="journal article" date="2023" name="BMC Biotechnol.">
        <title>Vitis rotundifolia cv Carlos genome sequencing.</title>
        <authorList>
            <person name="Huff M."/>
            <person name="Hulse-Kemp A."/>
            <person name="Scheffler B."/>
            <person name="Youngblood R."/>
            <person name="Simpson S."/>
            <person name="Babiker E."/>
            <person name="Staton M."/>
        </authorList>
    </citation>
    <scope>NUCLEOTIDE SEQUENCE [LARGE SCALE GENOMIC DNA]</scope>
    <source>
        <tissue evidence="1">Leaf</tissue>
    </source>
</reference>
<proteinExistence type="predicted"/>
<organism evidence="1 2">
    <name type="scientific">Vitis rotundifolia</name>
    <name type="common">Muscadine grape</name>
    <dbReference type="NCBI Taxonomy" id="103349"/>
    <lineage>
        <taxon>Eukaryota</taxon>
        <taxon>Viridiplantae</taxon>
        <taxon>Streptophyta</taxon>
        <taxon>Embryophyta</taxon>
        <taxon>Tracheophyta</taxon>
        <taxon>Spermatophyta</taxon>
        <taxon>Magnoliopsida</taxon>
        <taxon>eudicotyledons</taxon>
        <taxon>Gunneridae</taxon>
        <taxon>Pentapetalae</taxon>
        <taxon>rosids</taxon>
        <taxon>Vitales</taxon>
        <taxon>Vitaceae</taxon>
        <taxon>Viteae</taxon>
        <taxon>Vitis</taxon>
    </lineage>
</organism>
<evidence type="ECO:0000313" key="2">
    <source>
        <dbReference type="Proteomes" id="UP001168098"/>
    </source>
</evidence>
<name>A0AA39A4M2_VITRO</name>
<protein>
    <submittedName>
        <fullName evidence="1">Uncharacterized protein</fullName>
    </submittedName>
</protein>
<dbReference type="AlphaFoldDB" id="A0AA39A4M2"/>
<accession>A0AA39A4M2</accession>
<sequence>MREILFRLPLDYISWIILSQTSREVYSPTRASASFWRTLTNSAPAFIQLHHTRSRTRPKQWPPPTHGPFFSASESINGLICLGLHDDDCVALLHTYEALSPLHWTIARRSRPSILPPTPTNPENMRTRAVSPAHEIFTQGSKIQWRFLNDDIPPGYRGVLTWDREFRESLETPEYAPPKFMSNTSLTHIGVGLALVGHASLVFRNEVRYKDSEEGRSNELTWVNHIRDASSTPDGSLALIQRMETVLGGLYWEPRNKLLGKKRINATSLLGICSLAYVTCHVESPQSYGNLWPRNSPFICVIQYCKIFTSLSPYLTLRVSEFDNDFKKNFNLVILRKF</sequence>
<dbReference type="EMBL" id="JARBHA010000005">
    <property type="protein sequence ID" value="KAJ9700875.1"/>
    <property type="molecule type" value="Genomic_DNA"/>
</dbReference>
<dbReference type="Proteomes" id="UP001168098">
    <property type="component" value="Unassembled WGS sequence"/>
</dbReference>
<comment type="caution">
    <text evidence="1">The sequence shown here is derived from an EMBL/GenBank/DDBJ whole genome shotgun (WGS) entry which is preliminary data.</text>
</comment>